<dbReference type="Proteomes" id="UP001215180">
    <property type="component" value="Unassembled WGS sequence"/>
</dbReference>
<dbReference type="PANTHER" id="PTHR46796:SF2">
    <property type="entry name" value="TRANSCRIPTIONAL REGULATORY PROTEIN"/>
    <property type="match status" value="1"/>
</dbReference>
<evidence type="ECO:0000313" key="6">
    <source>
        <dbReference type="Proteomes" id="UP001215180"/>
    </source>
</evidence>
<evidence type="ECO:0000313" key="5">
    <source>
        <dbReference type="EMBL" id="MDF3637112.1"/>
    </source>
</evidence>
<dbReference type="InterPro" id="IPR003313">
    <property type="entry name" value="AraC-bd"/>
</dbReference>
<dbReference type="SUPFAM" id="SSF46689">
    <property type="entry name" value="Homeodomain-like"/>
    <property type="match status" value="2"/>
</dbReference>
<dbReference type="GO" id="GO:0003700">
    <property type="term" value="F:DNA-binding transcription factor activity"/>
    <property type="evidence" value="ECO:0007669"/>
    <property type="project" value="InterPro"/>
</dbReference>
<dbReference type="EMBL" id="JARJGR010000828">
    <property type="protein sequence ID" value="MDF3637112.1"/>
    <property type="molecule type" value="Genomic_DNA"/>
</dbReference>
<gene>
    <name evidence="5" type="ORF">P3S46_07845</name>
</gene>
<comment type="caution">
    <text evidence="5">The sequence shown here is derived from an EMBL/GenBank/DDBJ whole genome shotgun (WGS) entry which is preliminary data.</text>
</comment>
<dbReference type="Pfam" id="PF02311">
    <property type="entry name" value="AraC_binding"/>
    <property type="match status" value="1"/>
</dbReference>
<evidence type="ECO:0000256" key="2">
    <source>
        <dbReference type="ARBA" id="ARBA00023125"/>
    </source>
</evidence>
<proteinExistence type="predicted"/>
<dbReference type="RefSeq" id="WP_064357968.1">
    <property type="nucleotide sequence ID" value="NZ_JARJGR010000828.1"/>
</dbReference>
<dbReference type="InterPro" id="IPR050204">
    <property type="entry name" value="AraC_XylS_family_regulators"/>
</dbReference>
<dbReference type="InterPro" id="IPR009057">
    <property type="entry name" value="Homeodomain-like_sf"/>
</dbReference>
<keyword evidence="3" id="KW-0804">Transcription</keyword>
<evidence type="ECO:0000256" key="1">
    <source>
        <dbReference type="ARBA" id="ARBA00023015"/>
    </source>
</evidence>
<dbReference type="PROSITE" id="PS01124">
    <property type="entry name" value="HTH_ARAC_FAMILY_2"/>
    <property type="match status" value="1"/>
</dbReference>
<accession>A0AAW6NM03</accession>
<dbReference type="PANTHER" id="PTHR46796">
    <property type="entry name" value="HTH-TYPE TRANSCRIPTIONAL ACTIVATOR RHAS-RELATED"/>
    <property type="match status" value="1"/>
</dbReference>
<dbReference type="Gene3D" id="1.10.10.60">
    <property type="entry name" value="Homeodomain-like"/>
    <property type="match status" value="1"/>
</dbReference>
<feature type="domain" description="HTH araC/xylS-type" evidence="4">
    <location>
        <begin position="188"/>
        <end position="285"/>
    </location>
</feature>
<dbReference type="AlphaFoldDB" id="A0AAW6NM03"/>
<dbReference type="SUPFAM" id="SSF51215">
    <property type="entry name" value="Regulatory protein AraC"/>
    <property type="match status" value="1"/>
</dbReference>
<dbReference type="SMART" id="SM00342">
    <property type="entry name" value="HTH_ARAC"/>
    <property type="match status" value="1"/>
</dbReference>
<sequence>MLIQPDPQFCKGTSAGEKDWLNFCRDNETGIESISAHFHGHAYDPHDHDELLVGITQQGLQRFSCRRAVHTSHPGRAILIEPGAVHDGHAAEDEGFTYSMLYLPQVWVSDMMARRGLGDVSALEAVFRHTLTDDPLLISAIQLAFMAVHHGEGRLARDQSMDHLISLLSRHIDIRPQSFLNDSLRKIYQLRDYLHDHMSQDTGLEELSRQCGLDRFRLSRQFKNVFGQSPHAYLVRLRLRTARRLLAQGKEPVLVASLVGFSDQSHMGRWFRRAYRLSPAAYQRLCTNVLD</sequence>
<protein>
    <submittedName>
        <fullName evidence="5">AraC family transcriptional regulator</fullName>
    </submittedName>
</protein>
<dbReference type="Pfam" id="PF12833">
    <property type="entry name" value="HTH_18"/>
    <property type="match status" value="1"/>
</dbReference>
<keyword evidence="2" id="KW-0238">DNA-binding</keyword>
<dbReference type="InterPro" id="IPR037923">
    <property type="entry name" value="HTH-like"/>
</dbReference>
<dbReference type="InterPro" id="IPR018060">
    <property type="entry name" value="HTH_AraC"/>
</dbReference>
<dbReference type="GO" id="GO:0043565">
    <property type="term" value="F:sequence-specific DNA binding"/>
    <property type="evidence" value="ECO:0007669"/>
    <property type="project" value="InterPro"/>
</dbReference>
<evidence type="ECO:0000259" key="4">
    <source>
        <dbReference type="PROSITE" id="PS01124"/>
    </source>
</evidence>
<keyword evidence="1" id="KW-0805">Transcription regulation</keyword>
<reference evidence="5" key="1">
    <citation type="submission" date="2023-03" db="EMBL/GenBank/DDBJ databases">
        <title>A Study on Prevalence and Characterization of Enterobacter cloacae strains in China.</title>
        <authorList>
            <person name="Zheng Z."/>
        </authorList>
    </citation>
    <scope>NUCLEOTIDE SEQUENCE</scope>
    <source>
        <strain evidence="5">EC77</strain>
    </source>
</reference>
<organism evidence="5 6">
    <name type="scientific">Enterobacter cloacae</name>
    <dbReference type="NCBI Taxonomy" id="550"/>
    <lineage>
        <taxon>Bacteria</taxon>
        <taxon>Pseudomonadati</taxon>
        <taxon>Pseudomonadota</taxon>
        <taxon>Gammaproteobacteria</taxon>
        <taxon>Enterobacterales</taxon>
        <taxon>Enterobacteriaceae</taxon>
        <taxon>Enterobacter</taxon>
        <taxon>Enterobacter cloacae complex</taxon>
    </lineage>
</organism>
<evidence type="ECO:0000256" key="3">
    <source>
        <dbReference type="ARBA" id="ARBA00023163"/>
    </source>
</evidence>
<name>A0AAW6NM03_ENTCL</name>